<evidence type="ECO:0000256" key="4">
    <source>
        <dbReference type="ARBA" id="ARBA00022525"/>
    </source>
</evidence>
<feature type="compositionally biased region" description="Low complexity" evidence="10">
    <location>
        <begin position="296"/>
        <end position="305"/>
    </location>
</feature>
<keyword evidence="9" id="KW-0479">Metal-binding</keyword>
<keyword evidence="5" id="KW-0336">GPI-anchor</keyword>
<feature type="compositionally biased region" description="Low complexity" evidence="10">
    <location>
        <begin position="326"/>
        <end position="344"/>
    </location>
</feature>
<keyword evidence="7" id="KW-1015">Disulfide bond</keyword>
<feature type="compositionally biased region" description="Pro residues" evidence="10">
    <location>
        <begin position="159"/>
        <end position="174"/>
    </location>
</feature>
<feature type="domain" description="CFEM" evidence="12">
    <location>
        <begin position="6"/>
        <end position="124"/>
    </location>
</feature>
<evidence type="ECO:0000256" key="5">
    <source>
        <dbReference type="ARBA" id="ARBA00022622"/>
    </source>
</evidence>
<evidence type="ECO:0000256" key="2">
    <source>
        <dbReference type="ARBA" id="ARBA00004613"/>
    </source>
</evidence>
<evidence type="ECO:0000313" key="13">
    <source>
        <dbReference type="EMBL" id="KAK7609669.1"/>
    </source>
</evidence>
<organism evidence="13 14">
    <name type="scientific">Phyllosticta paracitricarpa</name>
    <dbReference type="NCBI Taxonomy" id="2016321"/>
    <lineage>
        <taxon>Eukaryota</taxon>
        <taxon>Fungi</taxon>
        <taxon>Dikarya</taxon>
        <taxon>Ascomycota</taxon>
        <taxon>Pezizomycotina</taxon>
        <taxon>Dothideomycetes</taxon>
        <taxon>Dothideomycetes incertae sedis</taxon>
        <taxon>Botryosphaeriales</taxon>
        <taxon>Phyllostictaceae</taxon>
        <taxon>Phyllosticta</taxon>
    </lineage>
</organism>
<keyword evidence="9" id="KW-0408">Iron</keyword>
<evidence type="ECO:0000256" key="6">
    <source>
        <dbReference type="ARBA" id="ARBA00022729"/>
    </source>
</evidence>
<evidence type="ECO:0000256" key="10">
    <source>
        <dbReference type="SAM" id="MobiDB-lite"/>
    </source>
</evidence>
<reference evidence="13 14" key="1">
    <citation type="submission" date="2024-04" db="EMBL/GenBank/DDBJ databases">
        <title>Phyllosticta paracitricarpa is synonymous to the EU quarantine fungus P. citricarpa based on phylogenomic analyses.</title>
        <authorList>
            <consortium name="Lawrence Berkeley National Laboratory"/>
            <person name="Van ingen-buijs V.A."/>
            <person name="Van westerhoven A.C."/>
            <person name="Haridas S."/>
            <person name="Skiadas P."/>
            <person name="Martin F."/>
            <person name="Groenewald J.Z."/>
            <person name="Crous P.W."/>
            <person name="Seidl M.F."/>
        </authorList>
    </citation>
    <scope>NUCLEOTIDE SEQUENCE [LARGE SCALE GENOMIC DNA]</scope>
    <source>
        <strain evidence="13 14">CBS 141358</strain>
    </source>
</reference>
<feature type="chain" id="PRO_5046301871" description="CFEM domain-containing protein" evidence="11">
    <location>
        <begin position="20"/>
        <end position="405"/>
    </location>
</feature>
<keyword evidence="14" id="KW-1185">Reference proteome</keyword>
<evidence type="ECO:0000259" key="12">
    <source>
        <dbReference type="PROSITE" id="PS52012"/>
    </source>
</evidence>
<evidence type="ECO:0000256" key="1">
    <source>
        <dbReference type="ARBA" id="ARBA00004589"/>
    </source>
</evidence>
<evidence type="ECO:0000313" key="14">
    <source>
        <dbReference type="Proteomes" id="UP001367316"/>
    </source>
</evidence>
<sequence length="405" mass="40349">MKTLTVLGGVFAAISSVYAQQGCVSSALSLIPQCGQSCLLSAQNAAGCNVASTDFRCGCEKSEAVEENPTITQCVLQACKQDVNQALKVSSGAKELCKCVATAAPEAQPGPVTPPGAPPAPVPPETQPPAESPTTPPAAPPAPETPPAPTTPGKTVPTPIVPPVAPPAPPPPNVCPSIVEVTETASPAEAGPAQTPPPQQSPPPAGPPGTCPNEVTVTSPCPTEVTVTSPCPTEVTVTLSSASGGAPPPSPQSCPSEVTVTSPCPTEVTVTLSGPAGAGRAGGTAAPNQSTLLTVPSPGTTPPGQAAGGTGVGAPPGTCPPPQSIMMTTTVTVTAGAEESGAAASPPPQPQEAKGDAEVRVSYGGRSRGREQINCDDENGIRYFLCGFKQKFHPPGRDDHRRLSH</sequence>
<protein>
    <recommendedName>
        <fullName evidence="12">CFEM domain-containing protein</fullName>
    </recommendedName>
</protein>
<proteinExistence type="inferred from homology"/>
<feature type="compositionally biased region" description="Pro residues" evidence="10">
    <location>
        <begin position="111"/>
        <end position="150"/>
    </location>
</feature>
<evidence type="ECO:0000256" key="9">
    <source>
        <dbReference type="PROSITE-ProRule" id="PRU01356"/>
    </source>
</evidence>
<name>A0ABR1N6L5_9PEZI</name>
<keyword evidence="6 11" id="KW-0732">Signal</keyword>
<comment type="caution">
    <text evidence="9">Lacks conserved residue(s) required for the propagation of feature annotation.</text>
</comment>
<dbReference type="Proteomes" id="UP001367316">
    <property type="component" value="Unassembled WGS sequence"/>
</dbReference>
<dbReference type="InterPro" id="IPR008427">
    <property type="entry name" value="Extracellular_membr_CFEM_dom"/>
</dbReference>
<comment type="subcellular location">
    <subcellularLocation>
        <location evidence="1">Membrane</location>
        <topology evidence="1">Lipid-anchor</topology>
        <topology evidence="1">GPI-anchor</topology>
    </subcellularLocation>
    <subcellularLocation>
        <location evidence="2">Secreted</location>
    </subcellularLocation>
</comment>
<keyword evidence="8" id="KW-0449">Lipoprotein</keyword>
<keyword evidence="9" id="KW-0349">Heme</keyword>
<feature type="region of interest" description="Disordered" evidence="10">
    <location>
        <begin position="237"/>
        <end position="359"/>
    </location>
</feature>
<feature type="signal peptide" evidence="11">
    <location>
        <begin position="1"/>
        <end position="19"/>
    </location>
</feature>
<evidence type="ECO:0000256" key="11">
    <source>
        <dbReference type="SAM" id="SignalP"/>
    </source>
</evidence>
<comment type="similarity">
    <text evidence="3">Belongs to the RBT5 family.</text>
</comment>
<feature type="compositionally biased region" description="Pro residues" evidence="10">
    <location>
        <begin position="194"/>
        <end position="210"/>
    </location>
</feature>
<dbReference type="PROSITE" id="PS52012">
    <property type="entry name" value="CFEM"/>
    <property type="match status" value="1"/>
</dbReference>
<evidence type="ECO:0000256" key="8">
    <source>
        <dbReference type="ARBA" id="ARBA00023288"/>
    </source>
</evidence>
<dbReference type="Pfam" id="PF05730">
    <property type="entry name" value="CFEM"/>
    <property type="match status" value="1"/>
</dbReference>
<keyword evidence="4" id="KW-0964">Secreted</keyword>
<comment type="caution">
    <text evidence="13">The sequence shown here is derived from an EMBL/GenBank/DDBJ whole genome shotgun (WGS) entry which is preliminary data.</text>
</comment>
<keyword evidence="5" id="KW-0325">Glycoprotein</keyword>
<gene>
    <name evidence="13" type="ORF">JOL62DRAFT_639871</name>
</gene>
<feature type="compositionally biased region" description="Polar residues" evidence="10">
    <location>
        <begin position="258"/>
        <end position="272"/>
    </location>
</feature>
<feature type="binding site" description="axial binding residue" evidence="9">
    <location>
        <position position="54"/>
    </location>
    <ligand>
        <name>heme</name>
        <dbReference type="ChEBI" id="CHEBI:30413"/>
    </ligand>
    <ligandPart>
        <name>Fe</name>
        <dbReference type="ChEBI" id="CHEBI:18248"/>
    </ligandPart>
</feature>
<feature type="region of interest" description="Disordered" evidence="10">
    <location>
        <begin position="105"/>
        <end position="217"/>
    </location>
</feature>
<evidence type="ECO:0000256" key="7">
    <source>
        <dbReference type="ARBA" id="ARBA00023157"/>
    </source>
</evidence>
<dbReference type="EMBL" id="JBBPBF010000022">
    <property type="protein sequence ID" value="KAK7609669.1"/>
    <property type="molecule type" value="Genomic_DNA"/>
</dbReference>
<keyword evidence="5" id="KW-0472">Membrane</keyword>
<evidence type="ECO:0000256" key="3">
    <source>
        <dbReference type="ARBA" id="ARBA00010031"/>
    </source>
</evidence>
<accession>A0ABR1N6L5</accession>